<evidence type="ECO:0000313" key="7">
    <source>
        <dbReference type="EMBL" id="KIK49060.1"/>
    </source>
</evidence>
<dbReference type="InterPro" id="IPR008906">
    <property type="entry name" value="HATC_C_dom"/>
</dbReference>
<dbReference type="PANTHER" id="PTHR46481">
    <property type="entry name" value="ZINC FINGER BED DOMAIN-CONTAINING PROTEIN 4"/>
    <property type="match status" value="1"/>
</dbReference>
<protein>
    <recommendedName>
        <fullName evidence="6">HAT C-terminal dimerisation domain-containing protein</fullName>
    </recommendedName>
</protein>
<dbReference type="GO" id="GO:0005634">
    <property type="term" value="C:nucleus"/>
    <property type="evidence" value="ECO:0007669"/>
    <property type="project" value="UniProtKB-SubCell"/>
</dbReference>
<dbReference type="OrthoDB" id="1715602at2759"/>
<organism evidence="7 8">
    <name type="scientific">Suillus luteus UH-Slu-Lm8-n1</name>
    <dbReference type="NCBI Taxonomy" id="930992"/>
    <lineage>
        <taxon>Eukaryota</taxon>
        <taxon>Fungi</taxon>
        <taxon>Dikarya</taxon>
        <taxon>Basidiomycota</taxon>
        <taxon>Agaricomycotina</taxon>
        <taxon>Agaricomycetes</taxon>
        <taxon>Agaricomycetidae</taxon>
        <taxon>Boletales</taxon>
        <taxon>Suillineae</taxon>
        <taxon>Suillaceae</taxon>
        <taxon>Suillus</taxon>
    </lineage>
</organism>
<gene>
    <name evidence="7" type="ORF">CY34DRAFT_70720</name>
</gene>
<dbReference type="AlphaFoldDB" id="A0A0D0AFV5"/>
<accession>A0A0D0AFV5</accession>
<name>A0A0D0AFV5_9AGAM</name>
<keyword evidence="4" id="KW-0862">Zinc</keyword>
<feature type="domain" description="HAT C-terminal dimerisation" evidence="6">
    <location>
        <begin position="31"/>
        <end position="109"/>
    </location>
</feature>
<sequence length="136" mass="15366">MAAATNEPTTFFGFGDYSLGCDSTPTQPINELDEYLQQPLEKVDDALKWWSAQQKKYPNLSRMALDYLSAPASSTAVERVFSQARQLLHFTRNRLSSASIRAFLCLGSWSRHDLIDTQDFLGVVMKTKKRKHSSST</sequence>
<dbReference type="Pfam" id="PF05699">
    <property type="entry name" value="Dimer_Tnp_hAT"/>
    <property type="match status" value="1"/>
</dbReference>
<keyword evidence="5" id="KW-0539">Nucleus</keyword>
<proteinExistence type="predicted"/>
<dbReference type="GO" id="GO:0008270">
    <property type="term" value="F:zinc ion binding"/>
    <property type="evidence" value="ECO:0007669"/>
    <property type="project" value="UniProtKB-KW"/>
</dbReference>
<dbReference type="PANTHER" id="PTHR46481:SF10">
    <property type="entry name" value="ZINC FINGER BED DOMAIN-CONTAINING PROTEIN 39"/>
    <property type="match status" value="1"/>
</dbReference>
<keyword evidence="3" id="KW-0863">Zinc-finger</keyword>
<evidence type="ECO:0000256" key="3">
    <source>
        <dbReference type="ARBA" id="ARBA00022771"/>
    </source>
</evidence>
<reference evidence="8" key="2">
    <citation type="submission" date="2015-01" db="EMBL/GenBank/DDBJ databases">
        <title>Evolutionary Origins and Diversification of the Mycorrhizal Mutualists.</title>
        <authorList>
            <consortium name="DOE Joint Genome Institute"/>
            <consortium name="Mycorrhizal Genomics Consortium"/>
            <person name="Kohler A."/>
            <person name="Kuo A."/>
            <person name="Nagy L.G."/>
            <person name="Floudas D."/>
            <person name="Copeland A."/>
            <person name="Barry K.W."/>
            <person name="Cichocki N."/>
            <person name="Veneault-Fourrey C."/>
            <person name="LaButti K."/>
            <person name="Lindquist E.A."/>
            <person name="Lipzen A."/>
            <person name="Lundell T."/>
            <person name="Morin E."/>
            <person name="Murat C."/>
            <person name="Riley R."/>
            <person name="Ohm R."/>
            <person name="Sun H."/>
            <person name="Tunlid A."/>
            <person name="Henrissat B."/>
            <person name="Grigoriev I.V."/>
            <person name="Hibbett D.S."/>
            <person name="Martin F."/>
        </authorList>
    </citation>
    <scope>NUCLEOTIDE SEQUENCE [LARGE SCALE GENOMIC DNA]</scope>
    <source>
        <strain evidence="8">UH-Slu-Lm8-n1</strain>
    </source>
</reference>
<dbReference type="SUPFAM" id="SSF53098">
    <property type="entry name" value="Ribonuclease H-like"/>
    <property type="match status" value="1"/>
</dbReference>
<evidence type="ECO:0000313" key="8">
    <source>
        <dbReference type="Proteomes" id="UP000054485"/>
    </source>
</evidence>
<evidence type="ECO:0000256" key="5">
    <source>
        <dbReference type="ARBA" id="ARBA00023242"/>
    </source>
</evidence>
<evidence type="ECO:0000256" key="4">
    <source>
        <dbReference type="ARBA" id="ARBA00022833"/>
    </source>
</evidence>
<dbReference type="InParanoid" id="A0A0D0AFV5"/>
<comment type="subcellular location">
    <subcellularLocation>
        <location evidence="1">Nucleus</location>
    </subcellularLocation>
</comment>
<dbReference type="GO" id="GO:0046983">
    <property type="term" value="F:protein dimerization activity"/>
    <property type="evidence" value="ECO:0007669"/>
    <property type="project" value="InterPro"/>
</dbReference>
<dbReference type="EMBL" id="KN835134">
    <property type="protein sequence ID" value="KIK49060.1"/>
    <property type="molecule type" value="Genomic_DNA"/>
</dbReference>
<evidence type="ECO:0000256" key="2">
    <source>
        <dbReference type="ARBA" id="ARBA00022723"/>
    </source>
</evidence>
<keyword evidence="2" id="KW-0479">Metal-binding</keyword>
<evidence type="ECO:0000256" key="1">
    <source>
        <dbReference type="ARBA" id="ARBA00004123"/>
    </source>
</evidence>
<evidence type="ECO:0000259" key="6">
    <source>
        <dbReference type="Pfam" id="PF05699"/>
    </source>
</evidence>
<keyword evidence="8" id="KW-1185">Reference proteome</keyword>
<dbReference type="InterPro" id="IPR012337">
    <property type="entry name" value="RNaseH-like_sf"/>
</dbReference>
<dbReference type="Proteomes" id="UP000054485">
    <property type="component" value="Unassembled WGS sequence"/>
</dbReference>
<dbReference type="InterPro" id="IPR052035">
    <property type="entry name" value="ZnF_BED_domain_contain"/>
</dbReference>
<dbReference type="HOGENOM" id="CLU_009123_13_0_1"/>
<reference evidence="7 8" key="1">
    <citation type="submission" date="2014-04" db="EMBL/GenBank/DDBJ databases">
        <authorList>
            <consortium name="DOE Joint Genome Institute"/>
            <person name="Kuo A."/>
            <person name="Ruytinx J."/>
            <person name="Rineau F."/>
            <person name="Colpaert J."/>
            <person name="Kohler A."/>
            <person name="Nagy L.G."/>
            <person name="Floudas D."/>
            <person name="Copeland A."/>
            <person name="Barry K.W."/>
            <person name="Cichocki N."/>
            <person name="Veneault-Fourrey C."/>
            <person name="LaButti K."/>
            <person name="Lindquist E.A."/>
            <person name="Lipzen A."/>
            <person name="Lundell T."/>
            <person name="Morin E."/>
            <person name="Murat C."/>
            <person name="Sun H."/>
            <person name="Tunlid A."/>
            <person name="Henrissat B."/>
            <person name="Grigoriev I.V."/>
            <person name="Hibbett D.S."/>
            <person name="Martin F."/>
            <person name="Nordberg H.P."/>
            <person name="Cantor M.N."/>
            <person name="Hua S.X."/>
        </authorList>
    </citation>
    <scope>NUCLEOTIDE SEQUENCE [LARGE SCALE GENOMIC DNA]</scope>
    <source>
        <strain evidence="7 8">UH-Slu-Lm8-n1</strain>
    </source>
</reference>